<accession>A0A4P6ER41</accession>
<comment type="similarity">
    <text evidence="1">Belongs to the UPF0637 family.</text>
</comment>
<dbReference type="SUPFAM" id="SSF142913">
    <property type="entry name" value="YktB/PF0168-like"/>
    <property type="match status" value="1"/>
</dbReference>
<dbReference type="AlphaFoldDB" id="A0A4P6ER41"/>
<keyword evidence="3" id="KW-1185">Reference proteome</keyword>
<name>A0A4P6ER41_9BACL</name>
<proteinExistence type="inferred from homology"/>
<dbReference type="Pfam" id="PF06335">
    <property type="entry name" value="DUF1054"/>
    <property type="match status" value="1"/>
</dbReference>
<dbReference type="InterPro" id="IPR053707">
    <property type="entry name" value="UPF0637_domain_sf"/>
</dbReference>
<sequence length="216" mass="24464">MPTPTQTATGFTGFSQIDFDTFQIEGLEDRMNAIQQRIQPKFKQIGEELAGKLAPAAGQELFLHIAKHARRTVNPPKDTWLALCHNKRGYKAYPHFQIGLFDDHLFMWLAFIYEVPNKAAIASALLAQADNLAAEVPDGYMLSMDHMKKEAVPTSSFTKETWEHTLVRFRDVKKAELLIGRHIPAGDKLLQDGPGLIRLAEETFETLMPIYRRSLL</sequence>
<dbReference type="Gene3D" id="3.30.930.20">
    <property type="entry name" value="Protein of unknown function DUF1054"/>
    <property type="match status" value="1"/>
</dbReference>
<gene>
    <name evidence="2" type="ORF">ET464_02845</name>
</gene>
<dbReference type="HAMAP" id="MF_01851">
    <property type="entry name" value="UPF0637"/>
    <property type="match status" value="1"/>
</dbReference>
<evidence type="ECO:0000256" key="1">
    <source>
        <dbReference type="HAMAP-Rule" id="MF_01851"/>
    </source>
</evidence>
<dbReference type="PIRSF" id="PIRSF021332">
    <property type="entry name" value="DUF1054"/>
    <property type="match status" value="1"/>
</dbReference>
<dbReference type="EMBL" id="CP035492">
    <property type="protein sequence ID" value="QAY65470.1"/>
    <property type="molecule type" value="Genomic_DNA"/>
</dbReference>
<dbReference type="RefSeq" id="WP_129438071.1">
    <property type="nucleotide sequence ID" value="NZ_CP035492.1"/>
</dbReference>
<organism evidence="2 3">
    <name type="scientific">Paenibacillus protaetiae</name>
    <dbReference type="NCBI Taxonomy" id="2509456"/>
    <lineage>
        <taxon>Bacteria</taxon>
        <taxon>Bacillati</taxon>
        <taxon>Bacillota</taxon>
        <taxon>Bacilli</taxon>
        <taxon>Bacillales</taxon>
        <taxon>Paenibacillaceae</taxon>
        <taxon>Paenibacillus</taxon>
    </lineage>
</organism>
<evidence type="ECO:0000313" key="2">
    <source>
        <dbReference type="EMBL" id="QAY65470.1"/>
    </source>
</evidence>
<dbReference type="OrthoDB" id="9812818at2"/>
<dbReference type="InterPro" id="IPR009403">
    <property type="entry name" value="UPF0637"/>
</dbReference>
<dbReference type="KEGG" id="pprt:ET464_02845"/>
<evidence type="ECO:0000313" key="3">
    <source>
        <dbReference type="Proteomes" id="UP000293568"/>
    </source>
</evidence>
<dbReference type="Proteomes" id="UP000293568">
    <property type="component" value="Chromosome"/>
</dbReference>
<reference evidence="2 3" key="1">
    <citation type="submission" date="2019-01" db="EMBL/GenBank/DDBJ databases">
        <title>Genome sequencing of strain FW100M-2.</title>
        <authorList>
            <person name="Heo J."/>
            <person name="Kim S.-J."/>
            <person name="Kim J.-S."/>
            <person name="Hong S.-B."/>
            <person name="Kwon S.-W."/>
        </authorList>
    </citation>
    <scope>NUCLEOTIDE SEQUENCE [LARGE SCALE GENOMIC DNA]</scope>
    <source>
        <strain evidence="2 3">FW100M-2</strain>
    </source>
</reference>
<protein>
    <recommendedName>
        <fullName evidence="1">UPF0637 protein ET464_02845</fullName>
    </recommendedName>
</protein>